<proteinExistence type="predicted"/>
<dbReference type="Proteomes" id="UP000591131">
    <property type="component" value="Unassembled WGS sequence"/>
</dbReference>
<keyword evidence="2" id="KW-1185">Reference proteome</keyword>
<sequence length="328" mass="36701">MRGWTLDTLSDVSRSSKAAPLEGHDTVDSVVSAGQPVGVEGIKVGESIETGLKTATIAPMVQRMWSNISGGPAVMDSLYKGGSRDAAVLAEGDATKPMVGPFGLAMDALRNSIGYGTSIDMSPKYSCNLVIEPYHKGQTAAYNWTNVLIPRSVAYRWPLDLYVDPIYQPQSQTWRFSAKPCTLFNKLQGKVTIMLIFSAGQPLSSLYSGVRTWKEALKPIVGDRDDTQMLQVHFHEGWINRRTHPLTKLTLRDQVEGRDELMNTYVYRGKWRRDLVPKLHLYNPALPVVLLIDRLGYIRWHAVGLPTDRTLQTALPLTRQLIHEKIER</sequence>
<name>A0A7J6LU34_PERCH</name>
<dbReference type="OrthoDB" id="1711136at2759"/>
<dbReference type="InterPro" id="IPR007849">
    <property type="entry name" value="ATP10"/>
</dbReference>
<organism evidence="1 2">
    <name type="scientific">Perkinsus chesapeaki</name>
    <name type="common">Clam parasite</name>
    <name type="synonym">Perkinsus andrewsi</name>
    <dbReference type="NCBI Taxonomy" id="330153"/>
    <lineage>
        <taxon>Eukaryota</taxon>
        <taxon>Sar</taxon>
        <taxon>Alveolata</taxon>
        <taxon>Perkinsozoa</taxon>
        <taxon>Perkinsea</taxon>
        <taxon>Perkinsida</taxon>
        <taxon>Perkinsidae</taxon>
        <taxon>Perkinsus</taxon>
    </lineage>
</organism>
<dbReference type="GO" id="GO:0033615">
    <property type="term" value="P:mitochondrial proton-transporting ATP synthase complex assembly"/>
    <property type="evidence" value="ECO:0007669"/>
    <property type="project" value="TreeGrafter"/>
</dbReference>
<accession>A0A7J6LU34</accession>
<evidence type="ECO:0000313" key="1">
    <source>
        <dbReference type="EMBL" id="KAF4662818.1"/>
    </source>
</evidence>
<dbReference type="PANTHER" id="PTHR28106">
    <property type="entry name" value="MITOCHONDRIAL ATPASE COMPLEX SUBUNIT ATP10"/>
    <property type="match status" value="1"/>
</dbReference>
<evidence type="ECO:0000313" key="2">
    <source>
        <dbReference type="Proteomes" id="UP000591131"/>
    </source>
</evidence>
<dbReference type="EMBL" id="JAAPAO010000335">
    <property type="protein sequence ID" value="KAF4662818.1"/>
    <property type="molecule type" value="Genomic_DNA"/>
</dbReference>
<dbReference type="PANTHER" id="PTHR28106:SF1">
    <property type="entry name" value="MITOCHONDRIAL ATPASE COMPLEX SUBUNIT ATP10"/>
    <property type="match status" value="1"/>
</dbReference>
<reference evidence="1 2" key="1">
    <citation type="submission" date="2020-04" db="EMBL/GenBank/DDBJ databases">
        <title>Perkinsus chesapeaki whole genome sequence.</title>
        <authorList>
            <person name="Bogema D.R."/>
        </authorList>
    </citation>
    <scope>NUCLEOTIDE SEQUENCE [LARGE SCALE GENOMIC DNA]</scope>
    <source>
        <strain evidence="1">ATCC PRA-425</strain>
    </source>
</reference>
<comment type="caution">
    <text evidence="1">The sequence shown here is derived from an EMBL/GenBank/DDBJ whole genome shotgun (WGS) entry which is preliminary data.</text>
</comment>
<protein>
    <submittedName>
        <fullName evidence="1">Uncharacterized protein</fullName>
    </submittedName>
</protein>
<dbReference type="AlphaFoldDB" id="A0A7J6LU34"/>
<dbReference type="Pfam" id="PF05176">
    <property type="entry name" value="ATP-synt_10"/>
    <property type="match status" value="1"/>
</dbReference>
<gene>
    <name evidence="1" type="ORF">FOL47_006041</name>
</gene>
<dbReference type="GO" id="GO:0005743">
    <property type="term" value="C:mitochondrial inner membrane"/>
    <property type="evidence" value="ECO:0007669"/>
    <property type="project" value="TreeGrafter"/>
</dbReference>